<dbReference type="EMBL" id="JQBP01000007">
    <property type="protein sequence ID" value="KRN74674.1"/>
    <property type="molecule type" value="Genomic_DNA"/>
</dbReference>
<evidence type="ECO:0000313" key="1">
    <source>
        <dbReference type="EMBL" id="KRN74674.1"/>
    </source>
</evidence>
<reference evidence="1 2" key="1">
    <citation type="journal article" date="2015" name="Genome Announc.">
        <title>Expanding the biotechnology potential of lactobacilli through comparative genomics of 213 strains and associated genera.</title>
        <authorList>
            <person name="Sun Z."/>
            <person name="Harris H.M."/>
            <person name="McCann A."/>
            <person name="Guo C."/>
            <person name="Argimon S."/>
            <person name="Zhang W."/>
            <person name="Yang X."/>
            <person name="Jeffery I.B."/>
            <person name="Cooney J.C."/>
            <person name="Kagawa T.F."/>
            <person name="Liu W."/>
            <person name="Song Y."/>
            <person name="Salvetti E."/>
            <person name="Wrobel A."/>
            <person name="Rasinkangas P."/>
            <person name="Parkhill J."/>
            <person name="Rea M.C."/>
            <person name="O'Sullivan O."/>
            <person name="Ritari J."/>
            <person name="Douillard F.P."/>
            <person name="Paul Ross R."/>
            <person name="Yang R."/>
            <person name="Briner A.E."/>
            <person name="Felis G.E."/>
            <person name="de Vos W.M."/>
            <person name="Barrangou R."/>
            <person name="Klaenhammer T.R."/>
            <person name="Caufield P.W."/>
            <person name="Cui Y."/>
            <person name="Zhang H."/>
            <person name="O'Toole P.W."/>
        </authorList>
    </citation>
    <scope>NUCLEOTIDE SEQUENCE [LARGE SCALE GENOMIC DNA]</scope>
    <source>
        <strain evidence="1 2">DSM 20593</strain>
    </source>
</reference>
<sequence>MVLILTTFEVSKLDKFKSINSKSLENMSVISVILSVLRFSSPSILVSCCKSPNKLFADPVVSNGPLILISFIVSSISTCDNPTVSCTSNPSPRTPPDIFNIPLLSIFQVTVPLCPLVGKEASPLFNVLASFA</sequence>
<dbReference type="Proteomes" id="UP000051655">
    <property type="component" value="Unassembled WGS sequence"/>
</dbReference>
<dbReference type="AlphaFoldDB" id="A0A0R2JBK8"/>
<protein>
    <submittedName>
        <fullName evidence="1">Uncharacterized protein</fullName>
    </submittedName>
</protein>
<evidence type="ECO:0000313" key="2">
    <source>
        <dbReference type="Proteomes" id="UP000051655"/>
    </source>
</evidence>
<gene>
    <name evidence="1" type="ORF">IV73_GL001179</name>
</gene>
<organism evidence="1 2">
    <name type="scientific">Weissella kandleri</name>
    <dbReference type="NCBI Taxonomy" id="1616"/>
    <lineage>
        <taxon>Bacteria</taxon>
        <taxon>Bacillati</taxon>
        <taxon>Bacillota</taxon>
        <taxon>Bacilli</taxon>
        <taxon>Lactobacillales</taxon>
        <taxon>Lactobacillaceae</taxon>
        <taxon>Weissella</taxon>
    </lineage>
</organism>
<comment type="caution">
    <text evidence="1">The sequence shown here is derived from an EMBL/GenBank/DDBJ whole genome shotgun (WGS) entry which is preliminary data.</text>
</comment>
<name>A0A0R2JBK8_9LACO</name>
<proteinExistence type="predicted"/>
<keyword evidence="2" id="KW-1185">Reference proteome</keyword>
<accession>A0A0R2JBK8</accession>